<dbReference type="AlphaFoldDB" id="A0AAV1CCH0"/>
<dbReference type="PANTHER" id="PTHR47481">
    <property type="match status" value="1"/>
</dbReference>
<reference evidence="2" key="1">
    <citation type="submission" date="2023-03" db="EMBL/GenBank/DDBJ databases">
        <authorList>
            <person name="Julca I."/>
        </authorList>
    </citation>
    <scope>NUCLEOTIDE SEQUENCE</scope>
</reference>
<dbReference type="Proteomes" id="UP001161247">
    <property type="component" value="Chromosome 2"/>
</dbReference>
<evidence type="ECO:0000313" key="3">
    <source>
        <dbReference type="Proteomes" id="UP001161247"/>
    </source>
</evidence>
<name>A0AAV1CCH0_OLDCO</name>
<dbReference type="PANTHER" id="PTHR47481:SF43">
    <property type="entry name" value="RETROTRANSPOSON COPIA-LIKE N-TERMINAL DOMAIN-CONTAINING PROTEIN"/>
    <property type="match status" value="1"/>
</dbReference>
<dbReference type="EMBL" id="OX459119">
    <property type="protein sequence ID" value="CAI9093299.1"/>
    <property type="molecule type" value="Genomic_DNA"/>
</dbReference>
<keyword evidence="3" id="KW-1185">Reference proteome</keyword>
<organism evidence="2 3">
    <name type="scientific">Oldenlandia corymbosa var. corymbosa</name>
    <dbReference type="NCBI Taxonomy" id="529605"/>
    <lineage>
        <taxon>Eukaryota</taxon>
        <taxon>Viridiplantae</taxon>
        <taxon>Streptophyta</taxon>
        <taxon>Embryophyta</taxon>
        <taxon>Tracheophyta</taxon>
        <taxon>Spermatophyta</taxon>
        <taxon>Magnoliopsida</taxon>
        <taxon>eudicotyledons</taxon>
        <taxon>Gunneridae</taxon>
        <taxon>Pentapetalae</taxon>
        <taxon>asterids</taxon>
        <taxon>lamiids</taxon>
        <taxon>Gentianales</taxon>
        <taxon>Rubiaceae</taxon>
        <taxon>Rubioideae</taxon>
        <taxon>Spermacoceae</taxon>
        <taxon>Hedyotis-Oldenlandia complex</taxon>
        <taxon>Oldenlandia</taxon>
    </lineage>
</organism>
<feature type="region of interest" description="Disordered" evidence="1">
    <location>
        <begin position="178"/>
        <end position="218"/>
    </location>
</feature>
<accession>A0AAV1CCH0</accession>
<evidence type="ECO:0000256" key="1">
    <source>
        <dbReference type="SAM" id="MobiDB-lite"/>
    </source>
</evidence>
<evidence type="ECO:0000313" key="2">
    <source>
        <dbReference type="EMBL" id="CAI9093299.1"/>
    </source>
</evidence>
<protein>
    <submittedName>
        <fullName evidence="2">OLC1v1028768C1</fullName>
    </submittedName>
</protein>
<sequence>MQSLNHSFTVKLQSRANYSSWRLQFTPLLTMFRVAGIVDGTEPAPPRFLPSRSFPFSVAAQRRRLHGALHRFRHSFLCSMQTRLVMELHSLQKGDLSVTALLSKAKGIADTLQLAGHRISPAEFNAIIFRKLSAEFNGIIGALQQRSEPPSYQDLLGQLVSYEVLLHAQQPVLQPTAMLVQSPPSPTPPQSSRACRSQRGGRRNQGSGRGGGRRGYTPPAPGEMCQLCGILNHTAATCRRRFDTTFVPRPPAVRSAAYAQAGSVAPPSAGLLPLPS</sequence>
<gene>
    <name evidence="2" type="ORF">OLC1_LOCUS4748</name>
</gene>
<proteinExistence type="predicted"/>